<evidence type="ECO:0000313" key="1">
    <source>
        <dbReference type="EMBL" id="USW55850.1"/>
    </source>
</evidence>
<dbReference type="EMBL" id="CP099425">
    <property type="protein sequence ID" value="USW55850.1"/>
    <property type="molecule type" value="Genomic_DNA"/>
</dbReference>
<reference evidence="1" key="1">
    <citation type="submission" date="2022-06" db="EMBL/GenBank/DDBJ databases">
        <title>Complete genome sequences of two strains of the flax pathogen Septoria linicola.</title>
        <authorList>
            <person name="Lapalu N."/>
            <person name="Simon A."/>
            <person name="Demenou B."/>
            <person name="Paumier D."/>
            <person name="Guillot M.-P."/>
            <person name="Gout L."/>
            <person name="Valade R."/>
        </authorList>
    </citation>
    <scope>NUCLEOTIDE SEQUENCE</scope>
    <source>
        <strain evidence="1">SE15195</strain>
    </source>
</reference>
<accession>A0A9Q9AVE8</accession>
<sequence length="364" mass="41354">MTSTSRSLQQSACYRFHQLDYEQCPTDELQQFLGAKTRMKVRKNVEKTSLIKRLQEYDERATFSFGDLPAELRLLVYENLAFHPQILATCKNYCKEAKPVLEKAATIIEVTGQKSPPRIDLPAPPPAVFIPGFPISEQWTNTAISAFKVGSNGLLLATRTEERLLEMFKQLELLRKDKLKLTITGANASAINRALYLLATILDRSHRIEVQVNIELVGSMVSRAYKWVARSLFPLTKMGPGTFVTINECPKRLRKLLETALSDTKEKITVLFQGMQLEREVLEEMNLLRRAGVSAMAHYSVLHWLRLTQLGPADADEYYTGSREGTYMGNPQVRRGLFNKPELRALREKALRILAERVHDEQGG</sequence>
<dbReference type="AlphaFoldDB" id="A0A9Q9AVE8"/>
<keyword evidence="2" id="KW-1185">Reference proteome</keyword>
<protein>
    <submittedName>
        <fullName evidence="1">Uncharacterized protein</fullName>
    </submittedName>
</protein>
<gene>
    <name evidence="1" type="ORF">Slin15195_G091690</name>
</gene>
<dbReference type="Proteomes" id="UP001056384">
    <property type="component" value="Chromosome 8"/>
</dbReference>
<organism evidence="1 2">
    <name type="scientific">Septoria linicola</name>
    <dbReference type="NCBI Taxonomy" id="215465"/>
    <lineage>
        <taxon>Eukaryota</taxon>
        <taxon>Fungi</taxon>
        <taxon>Dikarya</taxon>
        <taxon>Ascomycota</taxon>
        <taxon>Pezizomycotina</taxon>
        <taxon>Dothideomycetes</taxon>
        <taxon>Dothideomycetidae</taxon>
        <taxon>Mycosphaerellales</taxon>
        <taxon>Mycosphaerellaceae</taxon>
        <taxon>Septoria</taxon>
    </lineage>
</organism>
<name>A0A9Q9AVE8_9PEZI</name>
<proteinExistence type="predicted"/>
<evidence type="ECO:0000313" key="2">
    <source>
        <dbReference type="Proteomes" id="UP001056384"/>
    </source>
</evidence>